<dbReference type="Gramene" id="Manes.04G141000.1.v8.1">
    <property type="protein sequence ID" value="Manes.04G141000.1.v8.1.CDS"/>
    <property type="gene ID" value="Manes.04G141000.v8.1"/>
</dbReference>
<comment type="function">
    <text evidence="7">Controls stomatal patterning.</text>
</comment>
<evidence type="ECO:0000256" key="6">
    <source>
        <dbReference type="ARBA" id="ARBA00023157"/>
    </source>
</evidence>
<reference evidence="9" key="1">
    <citation type="journal article" date="2016" name="Nat. Biotechnol.">
        <title>Sequencing wild and cultivated cassava and related species reveals extensive interspecific hybridization and genetic diversity.</title>
        <authorList>
            <person name="Bredeson J.V."/>
            <person name="Lyons J.B."/>
            <person name="Prochnik S.E."/>
            <person name="Wu G.A."/>
            <person name="Ha C.M."/>
            <person name="Edsinger-Gonzales E."/>
            <person name="Grimwood J."/>
            <person name="Schmutz J."/>
            <person name="Rabbi I.Y."/>
            <person name="Egesi C."/>
            <person name="Nauluvula P."/>
            <person name="Lebot V."/>
            <person name="Ndunguru J."/>
            <person name="Mkamilo G."/>
            <person name="Bart R.S."/>
            <person name="Setter T.L."/>
            <person name="Gleadow R.M."/>
            <person name="Kulakow P."/>
            <person name="Ferguson M.E."/>
            <person name="Rounsley S."/>
            <person name="Rokhsar D.S."/>
        </authorList>
    </citation>
    <scope>NUCLEOTIDE SEQUENCE [LARGE SCALE GENOMIC DNA]</scope>
    <source>
        <strain evidence="9">cv. AM560-2</strain>
    </source>
</reference>
<feature type="chain" id="PRO_5027153063" description="Epidermal patterning factor-like protein" evidence="7">
    <location>
        <begin position="21"/>
        <end position="137"/>
    </location>
</feature>
<dbReference type="PANTHER" id="PTHR33109:SF3">
    <property type="entry name" value="EPIDERMAL PATTERNING FACTOR-LIKE PROTEIN"/>
    <property type="match status" value="1"/>
</dbReference>
<dbReference type="GO" id="GO:0005576">
    <property type="term" value="C:extracellular region"/>
    <property type="evidence" value="ECO:0007669"/>
    <property type="project" value="UniProtKB-SubCell"/>
</dbReference>
<sequence>MEATICCFLLALQIVSFASGTSRPFAHNDGVGVNPPGLNSESSQVLLASNSVPQMGSKQDIQGMGEVEGLNEKANSKEWSKIGSSPPSCEHKCFGCTPCEAIQVPTTSKAHNHLGVNYANYEPEGWKCKCGSSFYSP</sequence>
<evidence type="ECO:0000256" key="5">
    <source>
        <dbReference type="ARBA" id="ARBA00022729"/>
    </source>
</evidence>
<keyword evidence="4 7" id="KW-0964">Secreted</keyword>
<dbReference type="InterPro" id="IPR039455">
    <property type="entry name" value="EPFL"/>
</dbReference>
<evidence type="ECO:0000256" key="4">
    <source>
        <dbReference type="ARBA" id="ARBA00022525"/>
    </source>
</evidence>
<dbReference type="OrthoDB" id="1843021at2759"/>
<comment type="subcellular location">
    <subcellularLocation>
        <location evidence="1 7">Secreted</location>
    </subcellularLocation>
</comment>
<keyword evidence="9" id="KW-1185">Reference proteome</keyword>
<keyword evidence="3 7" id="KW-0217">Developmental protein</keyword>
<dbReference type="Pfam" id="PF17181">
    <property type="entry name" value="EPF"/>
    <property type="match status" value="1"/>
</dbReference>
<name>A0A2C9W3T8_MANES</name>
<organism evidence="8 9">
    <name type="scientific">Manihot esculenta</name>
    <name type="common">Cassava</name>
    <name type="synonym">Jatropha manihot</name>
    <dbReference type="NCBI Taxonomy" id="3983"/>
    <lineage>
        <taxon>Eukaryota</taxon>
        <taxon>Viridiplantae</taxon>
        <taxon>Streptophyta</taxon>
        <taxon>Embryophyta</taxon>
        <taxon>Tracheophyta</taxon>
        <taxon>Spermatophyta</taxon>
        <taxon>Magnoliopsida</taxon>
        <taxon>eudicotyledons</taxon>
        <taxon>Gunneridae</taxon>
        <taxon>Pentapetalae</taxon>
        <taxon>rosids</taxon>
        <taxon>fabids</taxon>
        <taxon>Malpighiales</taxon>
        <taxon>Euphorbiaceae</taxon>
        <taxon>Crotonoideae</taxon>
        <taxon>Manihoteae</taxon>
        <taxon>Manihot</taxon>
    </lineage>
</organism>
<proteinExistence type="inferred from homology"/>
<protein>
    <recommendedName>
        <fullName evidence="7">Epidermal patterning factor-like protein</fullName>
    </recommendedName>
</protein>
<evidence type="ECO:0000256" key="1">
    <source>
        <dbReference type="ARBA" id="ARBA00004613"/>
    </source>
</evidence>
<comment type="similarity">
    <text evidence="2 7">Belongs to the plant cysteine rich small secretory peptide family. Epidermal patterning factor subfamily.</text>
</comment>
<evidence type="ECO:0000256" key="3">
    <source>
        <dbReference type="ARBA" id="ARBA00022473"/>
    </source>
</evidence>
<evidence type="ECO:0000313" key="8">
    <source>
        <dbReference type="EMBL" id="OAY53165.1"/>
    </source>
</evidence>
<dbReference type="EMBL" id="CM004390">
    <property type="protein sequence ID" value="OAY53165.1"/>
    <property type="molecule type" value="Genomic_DNA"/>
</dbReference>
<feature type="signal peptide" evidence="7">
    <location>
        <begin position="1"/>
        <end position="20"/>
    </location>
</feature>
<dbReference type="Proteomes" id="UP000091857">
    <property type="component" value="Chromosome 4"/>
</dbReference>
<keyword evidence="6" id="KW-1015">Disulfide bond</keyword>
<keyword evidence="5 7" id="KW-0732">Signal</keyword>
<evidence type="ECO:0000313" key="9">
    <source>
        <dbReference type="Proteomes" id="UP000091857"/>
    </source>
</evidence>
<evidence type="ECO:0000256" key="7">
    <source>
        <dbReference type="RuleBase" id="RU367102"/>
    </source>
</evidence>
<gene>
    <name evidence="8" type="ORF">MANES_04G141000v8</name>
</gene>
<accession>A0A2C9W3T8</accession>
<evidence type="ECO:0000256" key="2">
    <source>
        <dbReference type="ARBA" id="ARBA00008127"/>
    </source>
</evidence>
<dbReference type="GO" id="GO:0010052">
    <property type="term" value="P:guard cell differentiation"/>
    <property type="evidence" value="ECO:0000318"/>
    <property type="project" value="GO_Central"/>
</dbReference>
<comment type="caution">
    <text evidence="8">The sequence shown here is derived from an EMBL/GenBank/DDBJ whole genome shotgun (WGS) entry which is preliminary data.</text>
</comment>
<dbReference type="PANTHER" id="PTHR33109">
    <property type="entry name" value="EPIDERMAL PATTERNING FACTOR-LIKE PROTEIN 4"/>
    <property type="match status" value="1"/>
</dbReference>
<dbReference type="AlphaFoldDB" id="A0A2C9W3T8"/>
<dbReference type="STRING" id="3983.A0A2C9W3T8"/>